<organism evidence="1 2">
    <name type="scientific">Marasmiellus scandens</name>
    <dbReference type="NCBI Taxonomy" id="2682957"/>
    <lineage>
        <taxon>Eukaryota</taxon>
        <taxon>Fungi</taxon>
        <taxon>Dikarya</taxon>
        <taxon>Basidiomycota</taxon>
        <taxon>Agaricomycotina</taxon>
        <taxon>Agaricomycetes</taxon>
        <taxon>Agaricomycetidae</taxon>
        <taxon>Agaricales</taxon>
        <taxon>Marasmiineae</taxon>
        <taxon>Omphalotaceae</taxon>
        <taxon>Marasmiellus</taxon>
    </lineage>
</organism>
<comment type="caution">
    <text evidence="1">The sequence shown here is derived from an EMBL/GenBank/DDBJ whole genome shotgun (WGS) entry which is preliminary data.</text>
</comment>
<accession>A0ABR1JDK9</accession>
<evidence type="ECO:0000313" key="1">
    <source>
        <dbReference type="EMBL" id="KAK7454016.1"/>
    </source>
</evidence>
<proteinExistence type="predicted"/>
<protein>
    <submittedName>
        <fullName evidence="1">Uncharacterized protein</fullName>
    </submittedName>
</protein>
<reference evidence="1 2" key="1">
    <citation type="submission" date="2024-01" db="EMBL/GenBank/DDBJ databases">
        <title>A draft genome for the cacao thread blight pathogen Marasmiellus scandens.</title>
        <authorList>
            <person name="Baruah I.K."/>
            <person name="Leung J."/>
            <person name="Bukari Y."/>
            <person name="Amoako-Attah I."/>
            <person name="Meinhardt L.W."/>
            <person name="Bailey B.A."/>
            <person name="Cohen S.P."/>
        </authorList>
    </citation>
    <scope>NUCLEOTIDE SEQUENCE [LARGE SCALE GENOMIC DNA]</scope>
    <source>
        <strain evidence="1 2">GH-19</strain>
    </source>
</reference>
<name>A0ABR1JDK9_9AGAR</name>
<sequence length="188" mass="21315">MPASSAVIQETPNDPEVIQFASRHSAGIAESLSRYKRKWYLTYSRPYGMVDPPGTRIFCSLNAPDETMEEAYARRCFWLNPNVPGAPYKPDDPGYATQMWIGSPIHILLDSKPSVVKLTGRTRTEKSSVRGKGEEEIACFELEVTIPDEGLLRQCYYCLAWEAGGAMERWKSCGDDVFWCPMVRILFF</sequence>
<dbReference type="EMBL" id="JBANRG010000025">
    <property type="protein sequence ID" value="KAK7454016.1"/>
    <property type="molecule type" value="Genomic_DNA"/>
</dbReference>
<keyword evidence="2" id="KW-1185">Reference proteome</keyword>
<dbReference type="Proteomes" id="UP001498398">
    <property type="component" value="Unassembled WGS sequence"/>
</dbReference>
<gene>
    <name evidence="1" type="ORF">VKT23_011527</name>
</gene>
<evidence type="ECO:0000313" key="2">
    <source>
        <dbReference type="Proteomes" id="UP001498398"/>
    </source>
</evidence>